<name>A0AA86R596_9EUKA</name>
<dbReference type="EMBL" id="CATOUU010001054">
    <property type="protein sequence ID" value="CAI9969098.1"/>
    <property type="molecule type" value="Genomic_DNA"/>
</dbReference>
<sequence>MTAIDNHIYILSNNMEYYIQELNTKYQNDINLSYEVINELKIKQQNIQQLLQQLEVPFEQIINTFDKEEYQLDSVQMICNKKAYISSFDIASVTNSITGASFSTGYVFAQTQNIKNAFIDIADNVYSSQVSPLFQNQVQYYNIKIQIGAQTFSQSGTILSGTSEVIISSMNIISRKDTTLSNLAALHILQSTSTSSYILGLMININLTNGQGNISLISSMVGTLNIKNYQLSGSFESTGTVALGALYSISSQVKVNRFNFNPNSFTVGNASSFLFTSICQSLVQLTRITILIGTSNLSILQNVITSTSSYPYQFGGLITQIDDSKILTAELSYTSYIIQQTQYINNSGLFFGLVLQSTSSIILKGICFTLEQQSVNTYIDTFGIIGKTFGLIYCQNIKLTYNISQLQIYTFGMIGNITTNNHNILYFKNICLNGISGDGSHQIGGISGYIMSTYCNLEDIFVNQLIVFGEYNSTCGLIISYTNFKGNVTRIYINSSRILNVQTGGMFGNNINCISLNNILINNYSISSYQYSGAIFGQSKQAYISDILIQNSIIQSFQQSSCVAAQVVQMSICNLTAKNNSVSSNYQSACLITYGDQLILQQIQIIDNIIKLIQNVSISGYLGGLICRVGQQFNVVDVQLGNNTMSIVVSETSSQSSQLILGGILAYSQTNNVLFISKIIILESILIGNTVNDDILIGGILGFGINLNLKTIQIIGLNIQILSGQGSIIVGTICAQILNSGNVQIDTIDVKYINIQTQTSVTSNNVSTYIASLIALIRTSAQIYIKNLIITSTSMQYKGNNIYFNFLFVKNQGDVQFINSFSQGQNYQNGVKITNCGIFFNNSLNGC</sequence>
<accession>A0AA86R596</accession>
<proteinExistence type="predicted"/>
<dbReference type="EMBL" id="CAXDID020000185">
    <property type="protein sequence ID" value="CAL6050512.1"/>
    <property type="molecule type" value="Genomic_DNA"/>
</dbReference>
<protein>
    <submittedName>
        <fullName evidence="2">Hypothetical_protein</fullName>
    </submittedName>
</protein>
<keyword evidence="3" id="KW-1185">Reference proteome</keyword>
<reference evidence="1" key="1">
    <citation type="submission" date="2023-06" db="EMBL/GenBank/DDBJ databases">
        <authorList>
            <person name="Kurt Z."/>
        </authorList>
    </citation>
    <scope>NUCLEOTIDE SEQUENCE</scope>
</reference>
<evidence type="ECO:0000313" key="1">
    <source>
        <dbReference type="EMBL" id="CAI9969098.1"/>
    </source>
</evidence>
<dbReference type="AlphaFoldDB" id="A0AA86R596"/>
<dbReference type="Proteomes" id="UP001642409">
    <property type="component" value="Unassembled WGS sequence"/>
</dbReference>
<evidence type="ECO:0000313" key="3">
    <source>
        <dbReference type="Proteomes" id="UP001642409"/>
    </source>
</evidence>
<evidence type="ECO:0000313" key="2">
    <source>
        <dbReference type="EMBL" id="CAL6050512.1"/>
    </source>
</evidence>
<gene>
    <name evidence="2" type="ORF">HINF_LOCUS43921</name>
    <name evidence="1" type="ORF">HINF_LOCUS56743</name>
</gene>
<organism evidence="1">
    <name type="scientific">Hexamita inflata</name>
    <dbReference type="NCBI Taxonomy" id="28002"/>
    <lineage>
        <taxon>Eukaryota</taxon>
        <taxon>Metamonada</taxon>
        <taxon>Diplomonadida</taxon>
        <taxon>Hexamitidae</taxon>
        <taxon>Hexamitinae</taxon>
        <taxon>Hexamita</taxon>
    </lineage>
</organism>
<comment type="caution">
    <text evidence="1">The sequence shown here is derived from an EMBL/GenBank/DDBJ whole genome shotgun (WGS) entry which is preliminary data.</text>
</comment>
<reference evidence="2 3" key="2">
    <citation type="submission" date="2024-07" db="EMBL/GenBank/DDBJ databases">
        <authorList>
            <person name="Akdeniz Z."/>
        </authorList>
    </citation>
    <scope>NUCLEOTIDE SEQUENCE [LARGE SCALE GENOMIC DNA]</scope>
</reference>